<keyword evidence="1" id="KW-0812">Transmembrane</keyword>
<keyword evidence="1" id="KW-1133">Transmembrane helix</keyword>
<feature type="transmembrane region" description="Helical" evidence="1">
    <location>
        <begin position="132"/>
        <end position="155"/>
    </location>
</feature>
<evidence type="ECO:0000313" key="3">
    <source>
        <dbReference type="Proteomes" id="UP000188145"/>
    </source>
</evidence>
<evidence type="ECO:0000313" key="2">
    <source>
        <dbReference type="EMBL" id="AQP48699.1"/>
    </source>
</evidence>
<dbReference type="KEGG" id="tes:BW730_15490"/>
<protein>
    <submittedName>
        <fullName evidence="2">Uncharacterized protein</fullName>
    </submittedName>
</protein>
<dbReference type="AlphaFoldDB" id="A0A1Q2CRF5"/>
<dbReference type="Proteomes" id="UP000188145">
    <property type="component" value="Chromosome"/>
</dbReference>
<evidence type="ECO:0000256" key="1">
    <source>
        <dbReference type="SAM" id="Phobius"/>
    </source>
</evidence>
<gene>
    <name evidence="2" type="ORF">BW730_15490</name>
</gene>
<reference evidence="3" key="1">
    <citation type="submission" date="2017-02" db="EMBL/GenBank/DDBJ databases">
        <title>Tessaracoccus aquaemaris sp. nov., isolated from the intestine of a Korean rockfish, Sebastes schlegelii, in a marine aquaculture pond.</title>
        <authorList>
            <person name="Tak E.J."/>
            <person name="Bae J.-W."/>
        </authorList>
    </citation>
    <scope>NUCLEOTIDE SEQUENCE [LARGE SCALE GENOMIC DNA]</scope>
    <source>
        <strain evidence="3">NSG39</strain>
    </source>
</reference>
<name>A0A1Q2CRF5_9ACTN</name>
<keyword evidence="1" id="KW-0472">Membrane</keyword>
<keyword evidence="3" id="KW-1185">Reference proteome</keyword>
<dbReference type="RefSeq" id="WP_077687046.1">
    <property type="nucleotide sequence ID" value="NZ_CP019606.1"/>
</dbReference>
<proteinExistence type="predicted"/>
<sequence>MLGTPQVQHLATVIDRELGDLPHRVTTAPNAVRIYYDSGTFRRPGSHQTIRFRWRTTLFSGGDPNAFNRVDLDRTRRRNKQRVRVGSAVGGSFQATIGADGVEVKTLNRSVFSQAINRALAESGTRTVVPTLAIVGIVNAVFGVVIAVGATVSALSI</sequence>
<dbReference type="EMBL" id="CP019606">
    <property type="protein sequence ID" value="AQP48699.1"/>
    <property type="molecule type" value="Genomic_DNA"/>
</dbReference>
<organism evidence="2 3">
    <name type="scientific">Tessaracoccus aquimaris</name>
    <dbReference type="NCBI Taxonomy" id="1332264"/>
    <lineage>
        <taxon>Bacteria</taxon>
        <taxon>Bacillati</taxon>
        <taxon>Actinomycetota</taxon>
        <taxon>Actinomycetes</taxon>
        <taxon>Propionibacteriales</taxon>
        <taxon>Propionibacteriaceae</taxon>
        <taxon>Tessaracoccus</taxon>
    </lineage>
</organism>
<dbReference type="OrthoDB" id="9943290at2"/>
<accession>A0A1Q2CRF5</accession>